<gene>
    <name evidence="2" type="ORF">GCM10011390_16960</name>
</gene>
<accession>A0A916ZHX7</accession>
<proteinExistence type="predicted"/>
<sequence>MRLLTGPTTPFGRMVEVAALEAGIALDIEVIAVTGAAFLDALNPLRLIPTLVAADGTAVYDSRVICRVLAEERPQAGLFPAGFDRAFETRLALVCGIMDAGVARQGEVTRLEAARSPEVIARLEARLWRGFARLEAEIDRFDGAFPRLDALGAAVLLDYVDFRVCRDWRAEAPRLAAFLAREGERPSMVATRFPRAA</sequence>
<keyword evidence="3" id="KW-1185">Reference proteome</keyword>
<name>A0A916ZHX7_9HYPH</name>
<dbReference type="PROSITE" id="PS50404">
    <property type="entry name" value="GST_NTER"/>
    <property type="match status" value="1"/>
</dbReference>
<dbReference type="Proteomes" id="UP000644699">
    <property type="component" value="Unassembled WGS sequence"/>
</dbReference>
<evidence type="ECO:0000313" key="2">
    <source>
        <dbReference type="EMBL" id="GGD98802.1"/>
    </source>
</evidence>
<dbReference type="SUPFAM" id="SSF52833">
    <property type="entry name" value="Thioredoxin-like"/>
    <property type="match status" value="1"/>
</dbReference>
<dbReference type="AlphaFoldDB" id="A0A916ZHX7"/>
<feature type="domain" description="GST N-terminal" evidence="1">
    <location>
        <begin position="1"/>
        <end position="77"/>
    </location>
</feature>
<dbReference type="Pfam" id="PF13409">
    <property type="entry name" value="GST_N_2"/>
    <property type="match status" value="1"/>
</dbReference>
<comment type="caution">
    <text evidence="2">The sequence shown here is derived from an EMBL/GenBank/DDBJ whole genome shotgun (WGS) entry which is preliminary data.</text>
</comment>
<evidence type="ECO:0000259" key="1">
    <source>
        <dbReference type="PROSITE" id="PS50404"/>
    </source>
</evidence>
<evidence type="ECO:0000313" key="3">
    <source>
        <dbReference type="Proteomes" id="UP000644699"/>
    </source>
</evidence>
<dbReference type="EMBL" id="BMIQ01000002">
    <property type="protein sequence ID" value="GGD98802.1"/>
    <property type="molecule type" value="Genomic_DNA"/>
</dbReference>
<reference evidence="2" key="2">
    <citation type="submission" date="2020-09" db="EMBL/GenBank/DDBJ databases">
        <authorList>
            <person name="Sun Q."/>
            <person name="Zhou Y."/>
        </authorList>
    </citation>
    <scope>NUCLEOTIDE SEQUENCE</scope>
    <source>
        <strain evidence="2">CGMCC 1.15367</strain>
    </source>
</reference>
<dbReference type="Gene3D" id="1.20.1050.10">
    <property type="match status" value="1"/>
</dbReference>
<dbReference type="Gene3D" id="3.40.30.10">
    <property type="entry name" value="Glutaredoxin"/>
    <property type="match status" value="1"/>
</dbReference>
<dbReference type="InterPro" id="IPR004045">
    <property type="entry name" value="Glutathione_S-Trfase_N"/>
</dbReference>
<reference evidence="2" key="1">
    <citation type="journal article" date="2014" name="Int. J. Syst. Evol. Microbiol.">
        <title>Complete genome sequence of Corynebacterium casei LMG S-19264T (=DSM 44701T), isolated from a smear-ripened cheese.</title>
        <authorList>
            <consortium name="US DOE Joint Genome Institute (JGI-PGF)"/>
            <person name="Walter F."/>
            <person name="Albersmeier A."/>
            <person name="Kalinowski J."/>
            <person name="Ruckert C."/>
        </authorList>
    </citation>
    <scope>NUCLEOTIDE SEQUENCE</scope>
    <source>
        <strain evidence="2">CGMCC 1.15367</strain>
    </source>
</reference>
<protein>
    <submittedName>
        <fullName evidence="2">Glutathione S-transferase</fullName>
    </submittedName>
</protein>
<dbReference type="RefSeq" id="WP_188907783.1">
    <property type="nucleotide sequence ID" value="NZ_BMIQ01000002.1"/>
</dbReference>
<organism evidence="2 3">
    <name type="scientific">Aureimonas endophytica</name>
    <dbReference type="NCBI Taxonomy" id="2027858"/>
    <lineage>
        <taxon>Bacteria</taxon>
        <taxon>Pseudomonadati</taxon>
        <taxon>Pseudomonadota</taxon>
        <taxon>Alphaproteobacteria</taxon>
        <taxon>Hyphomicrobiales</taxon>
        <taxon>Aurantimonadaceae</taxon>
        <taxon>Aureimonas</taxon>
    </lineage>
</organism>
<dbReference type="InterPro" id="IPR036249">
    <property type="entry name" value="Thioredoxin-like_sf"/>
</dbReference>